<gene>
    <name evidence="2" type="ORF">JI739_09080</name>
</gene>
<dbReference type="InterPro" id="IPR007139">
    <property type="entry name" value="DUF349"/>
</dbReference>
<reference evidence="2" key="1">
    <citation type="submission" date="2021-01" db="EMBL/GenBank/DDBJ databases">
        <title>Ramlibacter sp. strain AW1 16S ribosomal RNA gene Genome sequencing and assembly.</title>
        <authorList>
            <person name="Kang M."/>
        </authorList>
    </citation>
    <scope>NUCLEOTIDE SEQUENCE</scope>
    <source>
        <strain evidence="2">AW1</strain>
    </source>
</reference>
<feature type="region of interest" description="Disordered" evidence="1">
    <location>
        <begin position="365"/>
        <end position="413"/>
    </location>
</feature>
<evidence type="ECO:0000313" key="3">
    <source>
        <dbReference type="Proteomes" id="UP000613011"/>
    </source>
</evidence>
<sequence>MTQATLKSHDTQALDALTGGAFTAPTSGERASRLREWLASNPAPEQMQEVFRELSGRDKGAARLVRERLDEIKRAKGQEAIAAEWQAKAEALLAHDKLNIADAMAWQRDAAKAGAPLSRDPLSGLKAQLNERIRAIEDLHHRVQVQREAAVLLAQRIEVLSTKSWRDAQVAADALRTDVPEWQAQADALVQDPGWSSVDPRFPPLLDASRSQLQAVWEAFQSALQQAAAADADPAAPLPPVPVWADELRAARGLAPEVAPDKPAKAKVDPQVRLQANEAVAAALQRLEEEVKQGHGKASAGAAAALRTALKEHGKLVDDKLETQAHGALAAAGEMEGWQRWRTDQLRQELVAKAEALFEKVPAQAARPAAAESPADGGAAEQATAGAEAATDEGAAAEPASAESAEAALVRKPRYGGRKMQEQLRSLREQWKQLDQGGAPNHALWKRFDEACNQAYKVVEAWLEKVKSESAEHRARRLALIDEVRAWAADHPTAAGGDWKGFGRAVHHFEQRWREAGHLSEKAFAELQPQWKEAISAAEAPLAAIQKQSLERRHAMIDEAKALGAAPQLRIDAVKSLQQRWQAEAQTVPLERKHEQKLWDAFRKPLDEAFNRKSEERERAASSLSERDRAVLEASKALEAANATGDAQKIRTAMAELDAALKGQAEARVQAAPPAATSESPAEGSAAADAAAAPEGETAAAPPPKPAPKPVIARRGDDRPGMKKDEPTPPGRGGRFGDRKPGAPGGRFGDRPPAGGRDAGRGPRFGDRGAEDRGPRLGDVAFRAQRDALDHAQQALRKLAAQAHGEALGQLMAAWEQRSAEQVPPQSELGKSVPPAVRSGWVQALGAAPGGDAGEALLRLEIAAEVPTPAEHLDARRALQLKLLTRRNDPSPAQTWGQDVARVLGSAYDAASARRLQNVLKVLLRA</sequence>
<feature type="compositionally biased region" description="Basic and acidic residues" evidence="1">
    <location>
        <begin position="758"/>
        <end position="776"/>
    </location>
</feature>
<keyword evidence="3" id="KW-1185">Reference proteome</keyword>
<evidence type="ECO:0000256" key="1">
    <source>
        <dbReference type="SAM" id="MobiDB-lite"/>
    </source>
</evidence>
<accession>A0A936ZHT8</accession>
<proteinExistence type="predicted"/>
<comment type="caution">
    <text evidence="2">The sequence shown here is derived from an EMBL/GenBank/DDBJ whole genome shotgun (WGS) entry which is preliminary data.</text>
</comment>
<dbReference type="Pfam" id="PF03993">
    <property type="entry name" value="DUF349"/>
    <property type="match status" value="1"/>
</dbReference>
<feature type="compositionally biased region" description="Low complexity" evidence="1">
    <location>
        <begin position="365"/>
        <end position="408"/>
    </location>
</feature>
<protein>
    <submittedName>
        <fullName evidence="2">DUF349 domain-containing protein</fullName>
    </submittedName>
</protein>
<dbReference type="EMBL" id="JAEQNA010000002">
    <property type="protein sequence ID" value="MBL0420493.1"/>
    <property type="molecule type" value="Genomic_DNA"/>
</dbReference>
<dbReference type="Proteomes" id="UP000613011">
    <property type="component" value="Unassembled WGS sequence"/>
</dbReference>
<feature type="compositionally biased region" description="Low complexity" evidence="1">
    <location>
        <begin position="665"/>
        <end position="700"/>
    </location>
</feature>
<feature type="compositionally biased region" description="Basic and acidic residues" evidence="1">
    <location>
        <begin position="714"/>
        <end position="727"/>
    </location>
</feature>
<name>A0A936ZHT8_9BURK</name>
<evidence type="ECO:0000313" key="2">
    <source>
        <dbReference type="EMBL" id="MBL0420493.1"/>
    </source>
</evidence>
<dbReference type="AlphaFoldDB" id="A0A936ZHT8"/>
<dbReference type="RefSeq" id="WP_201683568.1">
    <property type="nucleotide sequence ID" value="NZ_JAEQNA010000002.1"/>
</dbReference>
<organism evidence="2 3">
    <name type="scientific">Ramlibacter aurantiacus</name>
    <dbReference type="NCBI Taxonomy" id="2801330"/>
    <lineage>
        <taxon>Bacteria</taxon>
        <taxon>Pseudomonadati</taxon>
        <taxon>Pseudomonadota</taxon>
        <taxon>Betaproteobacteria</taxon>
        <taxon>Burkholderiales</taxon>
        <taxon>Comamonadaceae</taxon>
        <taxon>Ramlibacter</taxon>
    </lineage>
</organism>
<feature type="region of interest" description="Disordered" evidence="1">
    <location>
        <begin position="665"/>
        <end position="776"/>
    </location>
</feature>